<proteinExistence type="predicted"/>
<gene>
    <name evidence="1" type="ORF">MM415B05177_0009</name>
</gene>
<sequence length="69" mass="7566">MVTEARLSLLRELSKGDRIYTRDRNRLADALVVAGLASVTSGAHGNKRVMTYVYSITAAGRKVLENEAE</sequence>
<protein>
    <submittedName>
        <fullName evidence="1">Uncharacterized protein</fullName>
    </submittedName>
</protein>
<accession>A0A6M3LQH2</accession>
<evidence type="ECO:0000313" key="1">
    <source>
        <dbReference type="EMBL" id="QJA95782.1"/>
    </source>
</evidence>
<reference evidence="1" key="1">
    <citation type="submission" date="2020-03" db="EMBL/GenBank/DDBJ databases">
        <title>The deep terrestrial virosphere.</title>
        <authorList>
            <person name="Holmfeldt K."/>
            <person name="Nilsson E."/>
            <person name="Simone D."/>
            <person name="Lopez-Fernandez M."/>
            <person name="Wu X."/>
            <person name="de Brujin I."/>
            <person name="Lundin D."/>
            <person name="Andersson A."/>
            <person name="Bertilsson S."/>
            <person name="Dopson M."/>
        </authorList>
    </citation>
    <scope>NUCLEOTIDE SEQUENCE</scope>
    <source>
        <strain evidence="1">MM415B05177</strain>
    </source>
</reference>
<name>A0A6M3LQH2_9ZZZZ</name>
<dbReference type="AlphaFoldDB" id="A0A6M3LQH2"/>
<organism evidence="1">
    <name type="scientific">viral metagenome</name>
    <dbReference type="NCBI Taxonomy" id="1070528"/>
    <lineage>
        <taxon>unclassified sequences</taxon>
        <taxon>metagenomes</taxon>
        <taxon>organismal metagenomes</taxon>
    </lineage>
</organism>
<dbReference type="EMBL" id="MT143343">
    <property type="protein sequence ID" value="QJA95782.1"/>
    <property type="molecule type" value="Genomic_DNA"/>
</dbReference>